<gene>
    <name evidence="1" type="ORF">N8I86_06610</name>
</gene>
<protein>
    <submittedName>
        <fullName evidence="1">Uncharacterized protein</fullName>
    </submittedName>
</protein>
<sequence length="49" mass="5193">MVEAAVAAQRQYSPAEQVSGDFLAVAVEEAAVLAEDEVEFAGVVVIERQ</sequence>
<dbReference type="RefSeq" id="WP_263277367.1">
    <property type="nucleotide sequence ID" value="NZ_CP106795.1"/>
</dbReference>
<dbReference type="Proteomes" id="UP001060733">
    <property type="component" value="Chromosome"/>
</dbReference>
<keyword evidence="2" id="KW-1185">Reference proteome</keyword>
<organism evidence="1 2">
    <name type="scientific">Streptomyces albidocamelliae</name>
    <dbReference type="NCBI Taxonomy" id="2981135"/>
    <lineage>
        <taxon>Bacteria</taxon>
        <taxon>Bacillati</taxon>
        <taxon>Actinomycetota</taxon>
        <taxon>Actinomycetes</taxon>
        <taxon>Kitasatosporales</taxon>
        <taxon>Streptomycetaceae</taxon>
        <taxon>Streptomyces</taxon>
    </lineage>
</organism>
<proteinExistence type="predicted"/>
<evidence type="ECO:0000313" key="1">
    <source>
        <dbReference type="EMBL" id="UXY34427.1"/>
    </source>
</evidence>
<dbReference type="EMBL" id="CP106795">
    <property type="protein sequence ID" value="UXY34427.1"/>
    <property type="molecule type" value="Genomic_DNA"/>
</dbReference>
<reference evidence="1" key="1">
    <citation type="submission" date="2022-10" db="EMBL/GenBank/DDBJ databases">
        <authorList>
            <person name="Mo P."/>
        </authorList>
    </citation>
    <scope>NUCLEOTIDE SEQUENCE</scope>
    <source>
        <strain evidence="1">HUAS 14-6</strain>
    </source>
</reference>
<name>A0ABY6EIY7_9ACTN</name>
<accession>A0ABY6EIY7</accession>
<evidence type="ECO:0000313" key="2">
    <source>
        <dbReference type="Proteomes" id="UP001060733"/>
    </source>
</evidence>